<name>E1Z5Q0_CHLVA</name>
<dbReference type="PROSITE" id="PS50088">
    <property type="entry name" value="ANK_REPEAT"/>
    <property type="match status" value="2"/>
</dbReference>
<dbReference type="RefSeq" id="XP_005850614.1">
    <property type="nucleotide sequence ID" value="XM_005850552.1"/>
</dbReference>
<dbReference type="Proteomes" id="UP000008141">
    <property type="component" value="Unassembled WGS sequence"/>
</dbReference>
<gene>
    <name evidence="5" type="ORF">CHLNCDRAFT_140574</name>
</gene>
<proteinExistence type="predicted"/>
<reference evidence="5 6" key="1">
    <citation type="journal article" date="2010" name="Plant Cell">
        <title>The Chlorella variabilis NC64A genome reveals adaptation to photosymbiosis, coevolution with viruses, and cryptic sex.</title>
        <authorList>
            <person name="Blanc G."/>
            <person name="Duncan G."/>
            <person name="Agarkova I."/>
            <person name="Borodovsky M."/>
            <person name="Gurnon J."/>
            <person name="Kuo A."/>
            <person name="Lindquist E."/>
            <person name="Lucas S."/>
            <person name="Pangilinan J."/>
            <person name="Polle J."/>
            <person name="Salamov A."/>
            <person name="Terry A."/>
            <person name="Yamada T."/>
            <person name="Dunigan D.D."/>
            <person name="Grigoriev I.V."/>
            <person name="Claverie J.M."/>
            <person name="Van Etten J.L."/>
        </authorList>
    </citation>
    <scope>NUCLEOTIDE SEQUENCE [LARGE SCALE GENOMIC DNA]</scope>
    <source>
        <strain evidence="5 6">NC64A</strain>
    </source>
</reference>
<dbReference type="Pfam" id="PF00023">
    <property type="entry name" value="Ank"/>
    <property type="match status" value="1"/>
</dbReference>
<evidence type="ECO:0000313" key="6">
    <source>
        <dbReference type="Proteomes" id="UP000008141"/>
    </source>
</evidence>
<dbReference type="AlphaFoldDB" id="E1Z5Q0"/>
<feature type="repeat" description="ANK" evidence="3">
    <location>
        <begin position="587"/>
        <end position="619"/>
    </location>
</feature>
<feature type="compositionally biased region" description="Gly residues" evidence="4">
    <location>
        <begin position="95"/>
        <end position="111"/>
    </location>
</feature>
<feature type="region of interest" description="Disordered" evidence="4">
    <location>
        <begin position="133"/>
        <end position="168"/>
    </location>
</feature>
<dbReference type="Gene3D" id="1.25.40.20">
    <property type="entry name" value="Ankyrin repeat-containing domain"/>
    <property type="match status" value="2"/>
</dbReference>
<feature type="compositionally biased region" description="Acidic residues" evidence="4">
    <location>
        <begin position="133"/>
        <end position="151"/>
    </location>
</feature>
<feature type="region of interest" description="Disordered" evidence="4">
    <location>
        <begin position="1"/>
        <end position="41"/>
    </location>
</feature>
<keyword evidence="1" id="KW-0677">Repeat</keyword>
<accession>E1Z5Q0</accession>
<evidence type="ECO:0000256" key="1">
    <source>
        <dbReference type="ARBA" id="ARBA00022737"/>
    </source>
</evidence>
<feature type="region of interest" description="Disordered" evidence="4">
    <location>
        <begin position="92"/>
        <end position="119"/>
    </location>
</feature>
<protein>
    <submittedName>
        <fullName evidence="5">Uncharacterized protein</fullName>
    </submittedName>
</protein>
<keyword evidence="2 3" id="KW-0040">ANK repeat</keyword>
<dbReference type="KEGG" id="cvr:CHLNCDRAFT_140574"/>
<dbReference type="GO" id="GO:0005737">
    <property type="term" value="C:cytoplasm"/>
    <property type="evidence" value="ECO:0007669"/>
    <property type="project" value="TreeGrafter"/>
</dbReference>
<evidence type="ECO:0000256" key="3">
    <source>
        <dbReference type="PROSITE-ProRule" id="PRU00023"/>
    </source>
</evidence>
<dbReference type="InterPro" id="IPR002110">
    <property type="entry name" value="Ankyrin_rpt"/>
</dbReference>
<feature type="region of interest" description="Disordered" evidence="4">
    <location>
        <begin position="1056"/>
        <end position="1077"/>
    </location>
</feature>
<dbReference type="PANTHER" id="PTHR24198:SF165">
    <property type="entry name" value="ANKYRIN REPEAT-CONTAINING PROTEIN-RELATED"/>
    <property type="match status" value="1"/>
</dbReference>
<dbReference type="STRING" id="554065.E1Z5Q0"/>
<sequence length="1144" mass="121264">MADVGGIPDGLMQPENAEAAVSGTLPHGEDAESKADLDSRTEALRNEFVSSMHSAAAAEGAEGADGGGDGGEEALLAAAIAKQAVAAALEAADGDQGGGVVVAPGGSGSGMEGPSQHAPQQLETVQGVQMDDDSDDVFEDVGEDEVEEDGGEAAQGPSTSRSAAAGPQPHAIEVLDELEDEEEEAAIDAAVAALGVGSGAGEWESAAVGMEDASGSGEGGGSTVLSSLLGRLQAAAAAAGSAMAEGTGKIQDVVGKHVTVGKATGVGAQDRARSRDARFAGLGKKQKVQTARDAARASKKQEAKAAMTSSDKVEAFAEVLNRFADACRTGNLGEVHLLHSNLFSKANQVIVSKIGLPPPRDLPWKPKSLPEFFQACYVLAIRATGGIDLANEIERMNWEYTQDDRRRDALDFSQLVADAAKDEESMRVSLGAGARIDREMFQAKRDLIHEWIEKGYLDVLSKAINLLPQCITAPREPPLVTALRAGHNKKVITLLLKPCDNHRPRGVDEASPTDGATAVALAIENNRTDILKLSSRWSMAVKGKPWTPLCYALAQGHAGMVPLLLAHAKKGKPEAAELAEYVDEVCEGATALHRAVAVGAHDMARLLVEAGADPTIRTRESGRATSALHLAAAQDQLQPLLEQMLAAILEERRPAVLNTLVDQADNTLLHWAVARGAVPLAELLLGMGARPTSRSESRSPLLRLLLKLQQVGIGDGAGGDAPREEEAAAAAEQEDQEQDALRQMEGAFLAHWRAEDTTKALHPSQRPADSALLHDWLLQRRGVTLDPILSDAKQRQAVGQAAVDDRNRLLLELLLDEPGFSAQGLYLHRLVDRLKGTQLDLMQRLLDAGASMHERQPPQGTPFLHKASRRRCAASHSLGTRWRTPPKKNNLVALEGFWLGGANVAPLDDQGNNCLHAVARQKAKAGVVYAGVVARLVDLAPQLLTQRNEAFFLPSDSAPADSAVEAQLEALTKRQLDAGKVAEEAERWARAAKDWTQLGPPTEDAELKRQRIDAMLSSKLAPTVQNIQRQEKLGAAAGLQRPDSAGATTIPPERRAIAASAEPTPPTTPTSIYRQRPHKRSWADLADEMPAVVRLPVWPESLEAAAAAARADPAAAVAQILRRATPEGAAPISSLRQAGRLVHR</sequence>
<dbReference type="Pfam" id="PF12796">
    <property type="entry name" value="Ank_2"/>
    <property type="match status" value="1"/>
</dbReference>
<dbReference type="InParanoid" id="E1Z5Q0"/>
<keyword evidence="6" id="KW-1185">Reference proteome</keyword>
<evidence type="ECO:0000256" key="4">
    <source>
        <dbReference type="SAM" id="MobiDB-lite"/>
    </source>
</evidence>
<dbReference type="EMBL" id="GL433837">
    <property type="protein sequence ID" value="EFN58512.1"/>
    <property type="molecule type" value="Genomic_DNA"/>
</dbReference>
<dbReference type="SMART" id="SM00248">
    <property type="entry name" value="ANK"/>
    <property type="match status" value="4"/>
</dbReference>
<evidence type="ECO:0000313" key="5">
    <source>
        <dbReference type="EMBL" id="EFN58512.1"/>
    </source>
</evidence>
<dbReference type="SUPFAM" id="SSF48403">
    <property type="entry name" value="Ankyrin repeat"/>
    <property type="match status" value="2"/>
</dbReference>
<dbReference type="GeneID" id="17358142"/>
<evidence type="ECO:0000256" key="2">
    <source>
        <dbReference type="ARBA" id="ARBA00023043"/>
    </source>
</evidence>
<organism evidence="6">
    <name type="scientific">Chlorella variabilis</name>
    <name type="common">Green alga</name>
    <dbReference type="NCBI Taxonomy" id="554065"/>
    <lineage>
        <taxon>Eukaryota</taxon>
        <taxon>Viridiplantae</taxon>
        <taxon>Chlorophyta</taxon>
        <taxon>core chlorophytes</taxon>
        <taxon>Trebouxiophyceae</taxon>
        <taxon>Chlorellales</taxon>
        <taxon>Chlorellaceae</taxon>
        <taxon>Chlorella clade</taxon>
        <taxon>Chlorella</taxon>
    </lineage>
</organism>
<feature type="compositionally biased region" description="Basic and acidic residues" evidence="4">
    <location>
        <begin position="27"/>
        <end position="41"/>
    </location>
</feature>
<dbReference type="InterPro" id="IPR036770">
    <property type="entry name" value="Ankyrin_rpt-contain_sf"/>
</dbReference>
<feature type="repeat" description="ANK" evidence="3">
    <location>
        <begin position="664"/>
        <end position="696"/>
    </location>
</feature>
<dbReference type="PANTHER" id="PTHR24198">
    <property type="entry name" value="ANKYRIN REPEAT AND PROTEIN KINASE DOMAIN-CONTAINING PROTEIN"/>
    <property type="match status" value="1"/>
</dbReference>
<dbReference type="PROSITE" id="PS50297">
    <property type="entry name" value="ANK_REP_REGION"/>
    <property type="match status" value="1"/>
</dbReference>
<dbReference type="OrthoDB" id="7464126at2759"/>